<protein>
    <recommendedName>
        <fullName evidence="4">non-specific protein-tyrosine kinase</fullName>
        <ecNumber evidence="4">2.7.10.2</ecNumber>
    </recommendedName>
</protein>
<evidence type="ECO:0000256" key="9">
    <source>
        <dbReference type="ARBA" id="ARBA00022741"/>
    </source>
</evidence>
<comment type="similarity">
    <text evidence="3">Belongs to the etk/wzc family.</text>
</comment>
<evidence type="ECO:0000256" key="7">
    <source>
        <dbReference type="ARBA" id="ARBA00022679"/>
    </source>
</evidence>
<evidence type="ECO:0000313" key="21">
    <source>
        <dbReference type="EMBL" id="MBN7824700.1"/>
    </source>
</evidence>
<keyword evidence="16" id="KW-0175">Coiled coil</keyword>
<dbReference type="Gene3D" id="3.40.50.300">
    <property type="entry name" value="P-loop containing nucleotide triphosphate hydrolases"/>
    <property type="match status" value="1"/>
</dbReference>
<dbReference type="InterPro" id="IPR027417">
    <property type="entry name" value="P-loop_NTPase"/>
</dbReference>
<keyword evidence="8 17" id="KW-0812">Transmembrane</keyword>
<evidence type="ECO:0000256" key="4">
    <source>
        <dbReference type="ARBA" id="ARBA00011903"/>
    </source>
</evidence>
<dbReference type="Pfam" id="PF13614">
    <property type="entry name" value="AAA_31"/>
    <property type="match status" value="1"/>
</dbReference>
<evidence type="ECO:0000259" key="19">
    <source>
        <dbReference type="Pfam" id="PF13614"/>
    </source>
</evidence>
<keyword evidence="22" id="KW-1185">Reference proteome</keyword>
<keyword evidence="14" id="KW-0829">Tyrosine-protein kinase</keyword>
<keyword evidence="7 21" id="KW-0808">Transferase</keyword>
<feature type="domain" description="Tyrosine-protein kinase G-rich" evidence="20">
    <location>
        <begin position="405"/>
        <end position="478"/>
    </location>
</feature>
<dbReference type="InterPro" id="IPR050445">
    <property type="entry name" value="Bact_polysacc_biosynth/exp"/>
</dbReference>
<dbReference type="GO" id="GO:0005886">
    <property type="term" value="C:plasma membrane"/>
    <property type="evidence" value="ECO:0007669"/>
    <property type="project" value="UniProtKB-SubCell"/>
</dbReference>
<keyword evidence="10" id="KW-0418">Kinase</keyword>
<comment type="similarity">
    <text evidence="2">Belongs to the CpsD/CapB family.</text>
</comment>
<keyword evidence="5" id="KW-1003">Cell membrane</keyword>
<feature type="coiled-coil region" evidence="16">
    <location>
        <begin position="374"/>
        <end position="418"/>
    </location>
</feature>
<evidence type="ECO:0000259" key="20">
    <source>
        <dbReference type="Pfam" id="PF13807"/>
    </source>
</evidence>
<dbReference type="SUPFAM" id="SSF52540">
    <property type="entry name" value="P-loop containing nucleoside triphosphate hydrolases"/>
    <property type="match status" value="1"/>
</dbReference>
<keyword evidence="11" id="KW-0067">ATP-binding</keyword>
<dbReference type="CDD" id="cd05387">
    <property type="entry name" value="BY-kinase"/>
    <property type="match status" value="1"/>
</dbReference>
<organism evidence="21 22">
    <name type="scientific">Bowmanella dokdonensis</name>
    <dbReference type="NCBI Taxonomy" id="751969"/>
    <lineage>
        <taxon>Bacteria</taxon>
        <taxon>Pseudomonadati</taxon>
        <taxon>Pseudomonadota</taxon>
        <taxon>Gammaproteobacteria</taxon>
        <taxon>Alteromonadales</taxon>
        <taxon>Alteromonadaceae</taxon>
        <taxon>Bowmanella</taxon>
    </lineage>
</organism>
<dbReference type="NCBIfam" id="TIGR01007">
    <property type="entry name" value="eps_fam"/>
    <property type="match status" value="1"/>
</dbReference>
<dbReference type="Pfam" id="PF13807">
    <property type="entry name" value="GNVR"/>
    <property type="match status" value="1"/>
</dbReference>
<dbReference type="EMBL" id="JAFKCV010000002">
    <property type="protein sequence ID" value="MBN7824700.1"/>
    <property type="molecule type" value="Genomic_DNA"/>
</dbReference>
<evidence type="ECO:0000256" key="16">
    <source>
        <dbReference type="SAM" id="Coils"/>
    </source>
</evidence>
<evidence type="ECO:0000256" key="13">
    <source>
        <dbReference type="ARBA" id="ARBA00023136"/>
    </source>
</evidence>
<reference evidence="21" key="1">
    <citation type="submission" date="2021-03" db="EMBL/GenBank/DDBJ databases">
        <title>novel species isolated from a fishpond in China.</title>
        <authorList>
            <person name="Lu H."/>
            <person name="Cai Z."/>
        </authorList>
    </citation>
    <scope>NUCLEOTIDE SEQUENCE</scope>
    <source>
        <strain evidence="21">JCM 30855</strain>
    </source>
</reference>
<evidence type="ECO:0000256" key="15">
    <source>
        <dbReference type="ARBA" id="ARBA00051245"/>
    </source>
</evidence>
<name>A0A939IND5_9ALTE</name>
<feature type="transmembrane region" description="Helical" evidence="17">
    <location>
        <begin position="35"/>
        <end position="53"/>
    </location>
</feature>
<feature type="domain" description="Polysaccharide chain length determinant N-terminal" evidence="18">
    <location>
        <begin position="17"/>
        <end position="109"/>
    </location>
</feature>
<evidence type="ECO:0000256" key="10">
    <source>
        <dbReference type="ARBA" id="ARBA00022777"/>
    </source>
</evidence>
<dbReference type="InterPro" id="IPR003856">
    <property type="entry name" value="LPS_length_determ_N"/>
</dbReference>
<dbReference type="InterPro" id="IPR005702">
    <property type="entry name" value="Wzc-like_C"/>
</dbReference>
<evidence type="ECO:0000313" key="22">
    <source>
        <dbReference type="Proteomes" id="UP000664654"/>
    </source>
</evidence>
<dbReference type="PANTHER" id="PTHR32309:SF13">
    <property type="entry name" value="FERRIC ENTEROBACTIN TRANSPORT PROTEIN FEPE"/>
    <property type="match status" value="1"/>
</dbReference>
<keyword evidence="12 17" id="KW-1133">Transmembrane helix</keyword>
<evidence type="ECO:0000256" key="1">
    <source>
        <dbReference type="ARBA" id="ARBA00004429"/>
    </source>
</evidence>
<comment type="caution">
    <text evidence="21">The sequence shown here is derived from an EMBL/GenBank/DDBJ whole genome shotgun (WGS) entry which is preliminary data.</text>
</comment>
<evidence type="ECO:0000256" key="11">
    <source>
        <dbReference type="ARBA" id="ARBA00022840"/>
    </source>
</evidence>
<evidence type="ECO:0000256" key="8">
    <source>
        <dbReference type="ARBA" id="ARBA00022692"/>
    </source>
</evidence>
<evidence type="ECO:0000259" key="18">
    <source>
        <dbReference type="Pfam" id="PF02706"/>
    </source>
</evidence>
<dbReference type="GO" id="GO:0005524">
    <property type="term" value="F:ATP binding"/>
    <property type="evidence" value="ECO:0007669"/>
    <property type="project" value="UniProtKB-KW"/>
</dbReference>
<feature type="domain" description="AAA" evidence="19">
    <location>
        <begin position="559"/>
        <end position="692"/>
    </location>
</feature>
<keyword evidence="13 17" id="KW-0472">Membrane</keyword>
<dbReference type="RefSeq" id="WP_206572793.1">
    <property type="nucleotide sequence ID" value="NZ_JAFKCV010000002.1"/>
</dbReference>
<feature type="coiled-coil region" evidence="16">
    <location>
        <begin position="233"/>
        <end position="291"/>
    </location>
</feature>
<comment type="subcellular location">
    <subcellularLocation>
        <location evidence="1">Cell inner membrane</location>
        <topology evidence="1">Multi-pass membrane protein</topology>
    </subcellularLocation>
</comment>
<dbReference type="Pfam" id="PF02706">
    <property type="entry name" value="Wzz"/>
    <property type="match status" value="1"/>
</dbReference>
<proteinExistence type="inferred from homology"/>
<keyword evidence="9" id="KW-0547">Nucleotide-binding</keyword>
<accession>A0A939IND5</accession>
<dbReference type="InterPro" id="IPR032807">
    <property type="entry name" value="GNVR"/>
</dbReference>
<evidence type="ECO:0000256" key="3">
    <source>
        <dbReference type="ARBA" id="ARBA00008883"/>
    </source>
</evidence>
<dbReference type="InterPro" id="IPR025669">
    <property type="entry name" value="AAA_dom"/>
</dbReference>
<gene>
    <name evidence="21" type="ORF">J0A66_05605</name>
</gene>
<evidence type="ECO:0000256" key="17">
    <source>
        <dbReference type="SAM" id="Phobius"/>
    </source>
</evidence>
<dbReference type="PANTHER" id="PTHR32309">
    <property type="entry name" value="TYROSINE-PROTEIN KINASE"/>
    <property type="match status" value="1"/>
</dbReference>
<dbReference type="GO" id="GO:0004715">
    <property type="term" value="F:non-membrane spanning protein tyrosine kinase activity"/>
    <property type="evidence" value="ECO:0007669"/>
    <property type="project" value="UniProtKB-EC"/>
</dbReference>
<keyword evidence="6" id="KW-0997">Cell inner membrane</keyword>
<dbReference type="EC" id="2.7.10.2" evidence="4"/>
<evidence type="ECO:0000256" key="6">
    <source>
        <dbReference type="ARBA" id="ARBA00022519"/>
    </source>
</evidence>
<dbReference type="AlphaFoldDB" id="A0A939IND5"/>
<evidence type="ECO:0000256" key="12">
    <source>
        <dbReference type="ARBA" id="ARBA00022989"/>
    </source>
</evidence>
<evidence type="ECO:0000256" key="2">
    <source>
        <dbReference type="ARBA" id="ARBA00007316"/>
    </source>
</evidence>
<evidence type="ECO:0000256" key="5">
    <source>
        <dbReference type="ARBA" id="ARBA00022475"/>
    </source>
</evidence>
<sequence length="747" mass="84508">MARDNPEQLKASLFETEQIDLAQYWQTIRRFQWRILTLAVLVTMLVAVLLLFVTPKYRAGASLLIEADQAKVLSIEEVYGLDTSRKEYFQTQYEVLRSRQIAQGVVEKLNLTEHPYFDPAQQPPSLLPFDEWKNQARQWLKEHLTFLQREQTQVATPDQEQAGKLRKVVDRFRANLSVVPVKNTQVVNIYYQSESPALSALITNTVAEVYIENYLEAKFAMTSKATSWMNESLASLRSKLDKAEKELAEFYEREKLVDMEGGVVGLTGDELQGLSQQLLQAQNRLEQSRALYEQVNLGSNDISSLARLPEVLNHNAIQNVRRAEVEAESKVSELARVYGPKHPTMISARAELESIRENFRNQVRELISGISMEYRSTQERVATLKKAVEEAKNQYRRISSLESEHQKLQREVDINRQLYNSFLTRLKETNEIEGFEKSNARVLDPAVVPTSPYKPDKVMVVVVTFAASLAVGAMLALLADAMYSGIRSVEDVERKLGQRVLGVLPRQKRWRRKSLPLRHYFDNKQHAFSESVRSLRTSLLLLNIDKSKRVIMVTSSMPEEGKTTTSINLAFAMGQLGKTLLIDGDLRRSAIARQFGFPGFQAGLANIIAGTHTMRECVVNDATSGIDIIGAGTSPSNPQEMLASERFGYLLKQLRERYEHIILDTAPTMAVSDAMVVANHCDSLIYVVKADATREKTINKGLMKFMQVGHRVDGIVLNQLDIKEAIKTGDYSAAYEQYAYGKEGKRA</sequence>
<comment type="catalytic activity">
    <reaction evidence="15">
        <text>L-tyrosyl-[protein] + ATP = O-phospho-L-tyrosyl-[protein] + ADP + H(+)</text>
        <dbReference type="Rhea" id="RHEA:10596"/>
        <dbReference type="Rhea" id="RHEA-COMP:10136"/>
        <dbReference type="Rhea" id="RHEA-COMP:20101"/>
        <dbReference type="ChEBI" id="CHEBI:15378"/>
        <dbReference type="ChEBI" id="CHEBI:30616"/>
        <dbReference type="ChEBI" id="CHEBI:46858"/>
        <dbReference type="ChEBI" id="CHEBI:61978"/>
        <dbReference type="ChEBI" id="CHEBI:456216"/>
        <dbReference type="EC" id="2.7.10.2"/>
    </reaction>
</comment>
<evidence type="ECO:0000256" key="14">
    <source>
        <dbReference type="ARBA" id="ARBA00023137"/>
    </source>
</evidence>
<dbReference type="Proteomes" id="UP000664654">
    <property type="component" value="Unassembled WGS sequence"/>
</dbReference>